<dbReference type="EMBL" id="JEMU01000002">
    <property type="protein sequence ID" value="KAJ04464.1"/>
    <property type="molecule type" value="Genomic_DNA"/>
</dbReference>
<organism evidence="4 5">
    <name type="scientific">Sulfitobacter mediterraneus</name>
    <dbReference type="NCBI Taxonomy" id="83219"/>
    <lineage>
        <taxon>Bacteria</taxon>
        <taxon>Pseudomonadati</taxon>
        <taxon>Pseudomonadota</taxon>
        <taxon>Alphaproteobacteria</taxon>
        <taxon>Rhodobacterales</taxon>
        <taxon>Roseobacteraceae</taxon>
        <taxon>Sulfitobacter</taxon>
    </lineage>
</organism>
<dbReference type="GO" id="GO:0003955">
    <property type="term" value="F:NAD(P)H dehydrogenase (quinone) activity"/>
    <property type="evidence" value="ECO:0007669"/>
    <property type="project" value="TreeGrafter"/>
</dbReference>
<dbReference type="InterPro" id="IPR029039">
    <property type="entry name" value="Flavoprotein-like_sf"/>
</dbReference>
<gene>
    <name evidence="4" type="ORF">PM02_03210</name>
</gene>
<keyword evidence="2" id="KW-0560">Oxidoreductase</keyword>
<keyword evidence="5" id="KW-1185">Reference proteome</keyword>
<comment type="caution">
    <text evidence="4">The sequence shown here is derived from an EMBL/GenBank/DDBJ whole genome shotgun (WGS) entry which is preliminary data.</text>
</comment>
<evidence type="ECO:0000256" key="2">
    <source>
        <dbReference type="ARBA" id="ARBA00023002"/>
    </source>
</evidence>
<proteinExistence type="inferred from homology"/>
<evidence type="ECO:0000256" key="1">
    <source>
        <dbReference type="ARBA" id="ARBA00006252"/>
    </source>
</evidence>
<name>A0A061SWY5_9RHOB</name>
<protein>
    <submittedName>
        <fullName evidence="4">NAD(P)H dehydrogenase</fullName>
    </submittedName>
</protein>
<evidence type="ECO:0000313" key="5">
    <source>
        <dbReference type="Proteomes" id="UP000027337"/>
    </source>
</evidence>
<feature type="domain" description="Flavodoxin-like fold" evidence="3">
    <location>
        <begin position="3"/>
        <end position="177"/>
    </location>
</feature>
<dbReference type="Proteomes" id="UP000027337">
    <property type="component" value="Unassembled WGS sequence"/>
</dbReference>
<dbReference type="InterPro" id="IPR003680">
    <property type="entry name" value="Flavodoxin_fold"/>
</dbReference>
<evidence type="ECO:0000259" key="3">
    <source>
        <dbReference type="Pfam" id="PF02525"/>
    </source>
</evidence>
<dbReference type="AlphaFoldDB" id="A0A061SWY5"/>
<dbReference type="InterPro" id="IPR051545">
    <property type="entry name" value="NAD(P)H_dehydrogenase_qn"/>
</dbReference>
<reference evidence="4 5" key="1">
    <citation type="journal article" date="2014" name="Genome Announc.">
        <title>Draft Genome Sequences of Two Isolates of the Roseobacter Group, Sulfitobacter sp. Strains 3SOLIMAR09 and 1FIGIMAR09, from Harbors of Mallorca Island (Mediterranean Sea).</title>
        <authorList>
            <person name="Mas-Llado M."/>
            <person name="Pina-Villalonga J.M."/>
            <person name="Brunet-Galmes I."/>
            <person name="Nogales B."/>
            <person name="Bosch R."/>
        </authorList>
    </citation>
    <scope>NUCLEOTIDE SEQUENCE [LARGE SCALE GENOMIC DNA]</scope>
    <source>
        <strain evidence="4 5">1FIGIMAR09</strain>
    </source>
</reference>
<dbReference type="PANTHER" id="PTHR10204">
    <property type="entry name" value="NAD P H OXIDOREDUCTASE-RELATED"/>
    <property type="match status" value="1"/>
</dbReference>
<sequence>MPKRIFVLNGHPADNSLNHALADSYAKAARAAGHDVRLTHLHDLSFDMDYEFAGYKKSKPLEPALETVMSDLEWCEHFVLATPMWWGSLPAKLKGLFDRALLPGRAFDTRVPPGSMPKPMLGGRTGRVLLTSDSPKWFLSLMYRGAMLHQLRGQILKFIGIKPAKISYFAGASHPKPGQPEKWLRQAGTLGGQAA</sequence>
<accession>A0A061SWY5</accession>
<dbReference type="eggNOG" id="COG2249">
    <property type="taxonomic scope" value="Bacteria"/>
</dbReference>
<dbReference type="SUPFAM" id="SSF52218">
    <property type="entry name" value="Flavoproteins"/>
    <property type="match status" value="1"/>
</dbReference>
<dbReference type="GO" id="GO:0005829">
    <property type="term" value="C:cytosol"/>
    <property type="evidence" value="ECO:0007669"/>
    <property type="project" value="TreeGrafter"/>
</dbReference>
<dbReference type="RefSeq" id="WP_037905093.1">
    <property type="nucleotide sequence ID" value="NZ_JEMU01000002.1"/>
</dbReference>
<dbReference type="PANTHER" id="PTHR10204:SF34">
    <property type="entry name" value="NAD(P)H DEHYDROGENASE [QUINONE] 1 ISOFORM 1"/>
    <property type="match status" value="1"/>
</dbReference>
<evidence type="ECO:0000313" key="4">
    <source>
        <dbReference type="EMBL" id="KAJ04464.1"/>
    </source>
</evidence>
<dbReference type="Gene3D" id="3.40.50.360">
    <property type="match status" value="1"/>
</dbReference>
<dbReference type="Pfam" id="PF02525">
    <property type="entry name" value="Flavodoxin_2"/>
    <property type="match status" value="1"/>
</dbReference>
<comment type="similarity">
    <text evidence="1">Belongs to the NAD(P)H dehydrogenase (quinone) family.</text>
</comment>
<dbReference type="STRING" id="83219.PM02_03210"/>